<dbReference type="GO" id="GO:0030246">
    <property type="term" value="F:carbohydrate binding"/>
    <property type="evidence" value="ECO:0007669"/>
    <property type="project" value="InterPro"/>
</dbReference>
<dbReference type="GO" id="GO:0005975">
    <property type="term" value="P:carbohydrate metabolic process"/>
    <property type="evidence" value="ECO:0007669"/>
    <property type="project" value="InterPro"/>
</dbReference>
<comment type="subunit">
    <text evidence="2">Monomer.</text>
</comment>
<dbReference type="InterPro" id="IPR014718">
    <property type="entry name" value="GH-type_carb-bd"/>
</dbReference>
<dbReference type="Gene3D" id="2.70.98.10">
    <property type="match status" value="1"/>
</dbReference>
<evidence type="ECO:0000256" key="2">
    <source>
        <dbReference type="ARBA" id="ARBA00011245"/>
    </source>
</evidence>
<dbReference type="Pfam" id="PF02884">
    <property type="entry name" value="Lyase_8_C"/>
    <property type="match status" value="1"/>
</dbReference>
<evidence type="ECO:0000259" key="6">
    <source>
        <dbReference type="Pfam" id="PF02884"/>
    </source>
</evidence>
<dbReference type="GO" id="GO:0006027">
    <property type="term" value="P:glycosaminoglycan catabolic process"/>
    <property type="evidence" value="ECO:0007669"/>
    <property type="project" value="InterPro"/>
</dbReference>
<comment type="caution">
    <text evidence="7">The sequence shown here is derived from an EMBL/GenBank/DDBJ whole genome shotgun (WGS) entry which is preliminary data.</text>
</comment>
<dbReference type="InterPro" id="IPR011071">
    <property type="entry name" value="Lyase_8-like_C"/>
</dbReference>
<dbReference type="InterPro" id="IPR011013">
    <property type="entry name" value="Gal_mutarotase_sf_dom"/>
</dbReference>
<reference evidence="7 8" key="1">
    <citation type="journal article" date="2014" name="Genome Announc.">
        <title>Draft Genome Sequences of Marine Flavobacterium Algibacter lectus Strains SS8 and NR4.</title>
        <authorList>
            <person name="Takatani N."/>
            <person name="Nakanishi M."/>
            <person name="Meirelles P."/>
            <person name="Mino S."/>
            <person name="Suda W."/>
            <person name="Oshima K."/>
            <person name="Hattori M."/>
            <person name="Ohkuma M."/>
            <person name="Hosokawa M."/>
            <person name="Miyashita K."/>
            <person name="Thompson F.L."/>
            <person name="Niwa A."/>
            <person name="Sawabe T."/>
            <person name="Sawabe T."/>
        </authorList>
    </citation>
    <scope>NUCLEOTIDE SEQUENCE [LARGE SCALE GENOMIC DNA]</scope>
    <source>
        <strain evidence="8">JCM19274</strain>
    </source>
</reference>
<keyword evidence="3" id="KW-0106">Calcium</keyword>
<evidence type="ECO:0000256" key="3">
    <source>
        <dbReference type="ARBA" id="ARBA00022837"/>
    </source>
</evidence>
<feature type="domain" description="Polysaccharide lyase family 8 central" evidence="5">
    <location>
        <begin position="14"/>
        <end position="218"/>
    </location>
</feature>
<evidence type="ECO:0000313" key="7">
    <source>
        <dbReference type="EMBL" id="GAL82044.1"/>
    </source>
</evidence>
<proteinExistence type="predicted"/>
<evidence type="ECO:0000259" key="5">
    <source>
        <dbReference type="Pfam" id="PF02278"/>
    </source>
</evidence>
<dbReference type="GO" id="GO:0016829">
    <property type="term" value="F:lyase activity"/>
    <property type="evidence" value="ECO:0007669"/>
    <property type="project" value="UniProtKB-KW"/>
</dbReference>
<feature type="domain" description="Polysaccharide lyase family 8 C-terminal" evidence="6">
    <location>
        <begin position="241"/>
        <end position="303"/>
    </location>
</feature>
<sequence length="305" mass="33881">MKEGEATGMQKHYGSSLMQRHDEDLANVTLGYNFSRAPGVTSINTDYNNLGQIYYQRGTSTFVGGTSTSDGNGIFVQEFNGQDSASYSGRVAQGLRFKKSYFYFGDDIVLLASGISNNSSNNDVETGLLQEAVSAGENEFSFANNVTTNASNYDAIYSSTDVPWMFNNSQNVGLYLMPNQNYKLFKGSQTFGSLTGDVVSTYLTHDSQTEGWYEYIMRLNTSKTEMQTLDSNMKSSTPDYEVLRRDEKAHIVRSENHNSTGYAIFDNTDLVLPEGSLKTADKQCVVMLQEKDGDMNLSISYPDKK</sequence>
<dbReference type="Proteomes" id="UP000029643">
    <property type="component" value="Unassembled WGS sequence"/>
</dbReference>
<dbReference type="PANTHER" id="PTHR37322">
    <property type="match status" value="1"/>
</dbReference>
<dbReference type="SUPFAM" id="SSF49863">
    <property type="entry name" value="Hyaluronate lyase-like, C-terminal domain"/>
    <property type="match status" value="1"/>
</dbReference>
<keyword evidence="4" id="KW-0456">Lyase</keyword>
<organism evidence="7 8">
    <name type="scientific">Algibacter lectus</name>
    <dbReference type="NCBI Taxonomy" id="221126"/>
    <lineage>
        <taxon>Bacteria</taxon>
        <taxon>Pseudomonadati</taxon>
        <taxon>Bacteroidota</taxon>
        <taxon>Flavobacteriia</taxon>
        <taxon>Flavobacteriales</taxon>
        <taxon>Flavobacteriaceae</taxon>
        <taxon>Algibacter</taxon>
    </lineage>
</organism>
<accession>A0A090X1V6</accession>
<dbReference type="AlphaFoldDB" id="A0A090X1V6"/>
<comment type="cofactor">
    <cofactor evidence="1">
        <name>Ca(2+)</name>
        <dbReference type="ChEBI" id="CHEBI:29108"/>
    </cofactor>
</comment>
<dbReference type="EMBL" id="BBNU01000021">
    <property type="protein sequence ID" value="GAL82044.1"/>
    <property type="molecule type" value="Genomic_DNA"/>
</dbReference>
<evidence type="ECO:0000256" key="4">
    <source>
        <dbReference type="ARBA" id="ARBA00023239"/>
    </source>
</evidence>
<dbReference type="PANTHER" id="PTHR37322:SF3">
    <property type="entry name" value="CHONDROITIN SULFATE ABC EXOLYASE"/>
    <property type="match status" value="1"/>
</dbReference>
<name>A0A090X1V6_9FLAO</name>
<dbReference type="GO" id="GO:0005576">
    <property type="term" value="C:extracellular region"/>
    <property type="evidence" value="ECO:0007669"/>
    <property type="project" value="InterPro"/>
</dbReference>
<gene>
    <name evidence="7" type="ORF">JCM19274_2755</name>
</gene>
<dbReference type="Pfam" id="PF02278">
    <property type="entry name" value="Lyase_8"/>
    <property type="match status" value="1"/>
</dbReference>
<evidence type="ECO:0000313" key="8">
    <source>
        <dbReference type="Proteomes" id="UP000029643"/>
    </source>
</evidence>
<evidence type="ECO:0000256" key="1">
    <source>
        <dbReference type="ARBA" id="ARBA00001913"/>
    </source>
</evidence>
<protein>
    <submittedName>
        <fullName evidence="7">Chondroitinase</fullName>
    </submittedName>
</protein>
<dbReference type="InterPro" id="IPR039174">
    <property type="entry name" value="Chondroitin_ABC_lyase"/>
</dbReference>
<dbReference type="SUPFAM" id="SSF74650">
    <property type="entry name" value="Galactose mutarotase-like"/>
    <property type="match status" value="1"/>
</dbReference>
<dbReference type="Gene3D" id="2.60.220.10">
    <property type="entry name" value="Polysaccharide lyase family 8-like, C-terminal"/>
    <property type="match status" value="1"/>
</dbReference>
<dbReference type="InterPro" id="IPR003159">
    <property type="entry name" value="Lyase_8_central_dom"/>
</dbReference>
<dbReference type="InterPro" id="IPR004103">
    <property type="entry name" value="Lyase_8_C"/>
</dbReference>